<evidence type="ECO:0000313" key="1">
    <source>
        <dbReference type="EMBL" id="EJS41770.1"/>
    </source>
</evidence>
<proteinExistence type="predicted"/>
<gene>
    <name evidence="1" type="ORF">SU7_3167</name>
</gene>
<evidence type="ECO:0000313" key="2">
    <source>
        <dbReference type="Proteomes" id="UP000006968"/>
    </source>
</evidence>
<keyword evidence="2" id="KW-1185">Reference proteome</keyword>
<dbReference type="HOGENOM" id="CLU_132817_0_0_1"/>
<organism evidence="1 2">
    <name type="scientific">Saccharomyces arboricola (strain H-6 / AS 2.3317 / CBS 10644)</name>
    <name type="common">Yeast</name>
    <dbReference type="NCBI Taxonomy" id="1160507"/>
    <lineage>
        <taxon>Eukaryota</taxon>
        <taxon>Fungi</taxon>
        <taxon>Dikarya</taxon>
        <taxon>Ascomycota</taxon>
        <taxon>Saccharomycotina</taxon>
        <taxon>Saccharomycetes</taxon>
        <taxon>Saccharomycetales</taxon>
        <taxon>Saccharomycetaceae</taxon>
        <taxon>Saccharomyces</taxon>
    </lineage>
</organism>
<dbReference type="OrthoDB" id="4037868at2759"/>
<protein>
    <submittedName>
        <fullName evidence="1">YOL024W</fullName>
    </submittedName>
</protein>
<reference evidence="1 2" key="1">
    <citation type="journal article" date="2013" name="BMC Genomics">
        <title>High quality de novo sequencing and assembly of the Saccharomyces arboricolus genome.</title>
        <authorList>
            <person name="Liti G."/>
            <person name="Nguyen Ba A.N."/>
            <person name="Blythe M."/>
            <person name="Mueller C.A."/>
            <person name="Bergstroem A."/>
            <person name="Cubillos F.A."/>
            <person name="Dafhnis-Calas F."/>
            <person name="Khoshraftar S."/>
            <person name="Malla S."/>
            <person name="Mehta N."/>
            <person name="Siow C.C."/>
            <person name="Warringer J."/>
            <person name="Moses A.M."/>
            <person name="Louis E.J."/>
            <person name="Nieduszynski C.A."/>
        </authorList>
    </citation>
    <scope>NUCLEOTIDE SEQUENCE [LARGE SCALE GENOMIC DNA]</scope>
    <source>
        <strain evidence="2">H-6 / AS 2.3317 / CBS 10644</strain>
    </source>
</reference>
<dbReference type="AlphaFoldDB" id="J8PI37"/>
<name>J8PI37_SACAR</name>
<sequence>MSKLPIYSQLGDLTNLEEPPEPKEFFQDVCGPPSLSKIHFLNAQRSTNYCQALSQSRHKFPAVPPKMTSQELRHDMSTFSLQEKDQMNTYDTDKVIDMGDHVLFESLRSKPRALLEKTHIKIEANLNVETIFDHPIVINTELQTYSSAQNSGIFLYEDYKKFIYQQLDMFS</sequence>
<dbReference type="EMBL" id="ALIE01000179">
    <property type="protein sequence ID" value="EJS41770.1"/>
    <property type="molecule type" value="Genomic_DNA"/>
</dbReference>
<comment type="caution">
    <text evidence="1">The sequence shown here is derived from an EMBL/GenBank/DDBJ whole genome shotgun (WGS) entry which is preliminary data.</text>
</comment>
<dbReference type="Proteomes" id="UP000006968">
    <property type="component" value="Chromosome XV"/>
</dbReference>
<accession>J8PI37</accession>